<feature type="transmembrane region" description="Helical" evidence="9">
    <location>
        <begin position="227"/>
        <end position="256"/>
    </location>
</feature>
<evidence type="ECO:0000256" key="8">
    <source>
        <dbReference type="ARBA" id="ARBA00037998"/>
    </source>
</evidence>
<feature type="transmembrane region" description="Helical" evidence="9">
    <location>
        <begin position="6"/>
        <end position="29"/>
    </location>
</feature>
<reference evidence="10 11" key="2">
    <citation type="submission" date="2020-01" db="EMBL/GenBank/DDBJ databases">
        <title>Microvirga sp. nov., an arsenate reduction bacterium isolated from Tibet hotspring sediments.</title>
        <authorList>
            <person name="Xian W.-D."/>
            <person name="Li W.-J."/>
        </authorList>
    </citation>
    <scope>NUCLEOTIDE SEQUENCE [LARGE SCALE GENOMIC DNA]</scope>
    <source>
        <strain evidence="10 11">KCTC 23863</strain>
    </source>
</reference>
<feature type="transmembrane region" description="Helical" evidence="9">
    <location>
        <begin position="36"/>
        <end position="56"/>
    </location>
</feature>
<keyword evidence="3" id="KW-1003">Cell membrane</keyword>
<feature type="transmembrane region" description="Helical" evidence="9">
    <location>
        <begin position="262"/>
        <end position="282"/>
    </location>
</feature>
<keyword evidence="4 9" id="KW-0812">Transmembrane</keyword>
<evidence type="ECO:0000256" key="3">
    <source>
        <dbReference type="ARBA" id="ARBA00022475"/>
    </source>
</evidence>
<dbReference type="Pfam" id="PF02653">
    <property type="entry name" value="BPD_transp_2"/>
    <property type="match status" value="1"/>
</dbReference>
<evidence type="ECO:0000256" key="7">
    <source>
        <dbReference type="ARBA" id="ARBA00023136"/>
    </source>
</evidence>
<dbReference type="GO" id="GO:0005886">
    <property type="term" value="C:plasma membrane"/>
    <property type="evidence" value="ECO:0007669"/>
    <property type="project" value="UniProtKB-SubCell"/>
</dbReference>
<evidence type="ECO:0000313" key="11">
    <source>
        <dbReference type="Proteomes" id="UP000436483"/>
    </source>
</evidence>
<evidence type="ECO:0000256" key="5">
    <source>
        <dbReference type="ARBA" id="ARBA00022970"/>
    </source>
</evidence>
<dbReference type="CDD" id="cd06582">
    <property type="entry name" value="TM_PBP1_LivH_like"/>
    <property type="match status" value="1"/>
</dbReference>
<dbReference type="InterPro" id="IPR001851">
    <property type="entry name" value="ABC_transp_permease"/>
</dbReference>
<feature type="transmembrane region" description="Helical" evidence="9">
    <location>
        <begin position="101"/>
        <end position="121"/>
    </location>
</feature>
<name>A0A7X3MWU5_9HYPH</name>
<comment type="subcellular location">
    <subcellularLocation>
        <location evidence="1">Cell membrane</location>
        <topology evidence="1">Multi-pass membrane protein</topology>
    </subcellularLocation>
</comment>
<proteinExistence type="inferred from homology"/>
<evidence type="ECO:0000256" key="1">
    <source>
        <dbReference type="ARBA" id="ARBA00004651"/>
    </source>
</evidence>
<evidence type="ECO:0000256" key="2">
    <source>
        <dbReference type="ARBA" id="ARBA00022448"/>
    </source>
</evidence>
<organism evidence="10 11">
    <name type="scientific">Microvirga makkahensis</name>
    <dbReference type="NCBI Taxonomy" id="1128670"/>
    <lineage>
        <taxon>Bacteria</taxon>
        <taxon>Pseudomonadati</taxon>
        <taxon>Pseudomonadota</taxon>
        <taxon>Alphaproteobacteria</taxon>
        <taxon>Hyphomicrobiales</taxon>
        <taxon>Methylobacteriaceae</taxon>
        <taxon>Microvirga</taxon>
    </lineage>
</organism>
<keyword evidence="6 9" id="KW-1133">Transmembrane helix</keyword>
<evidence type="ECO:0000256" key="4">
    <source>
        <dbReference type="ARBA" id="ARBA00022692"/>
    </source>
</evidence>
<comment type="similarity">
    <text evidence="8">Belongs to the binding-protein-dependent transport system permease family. LivHM subfamily.</text>
</comment>
<sequence>MAPIDLLFTFLNGLSTGMAVFLVAAGLTLIFGILKILNFAHGAFFMIGAYVAYSITGSNPSSLWIFILAALVAGVVVAALGFVTDRIVLRRLRNVDEAYTLIATFAVVLICSGVVKLIWGVNYASVNPPPLLDGAIAAGPLFIPSYSLFVIIAGFAVYLALDIAIHRTWIGKLLQSVANDGWMSGLLGINVPFALTSTVIASFMLAGLAGGLLLANQTLSPILGESYLLLAFMAVIIGGLGNVRGAFLASVLLGVIESGSSLLIPNMPGMATYVFVILFLLAKPQGLLGGHRI</sequence>
<evidence type="ECO:0000313" key="10">
    <source>
        <dbReference type="EMBL" id="MXQ14697.1"/>
    </source>
</evidence>
<reference evidence="10 11" key="1">
    <citation type="submission" date="2019-12" db="EMBL/GenBank/DDBJ databases">
        <authorList>
            <person name="Yuan C.-G."/>
        </authorList>
    </citation>
    <scope>NUCLEOTIDE SEQUENCE [LARGE SCALE GENOMIC DNA]</scope>
    <source>
        <strain evidence="10 11">KCTC 23863</strain>
    </source>
</reference>
<accession>A0A7X3MWU5</accession>
<keyword evidence="2" id="KW-0813">Transport</keyword>
<dbReference type="RefSeq" id="WP_160888412.1">
    <property type="nucleotide sequence ID" value="NZ_WURB01000043.1"/>
</dbReference>
<protein>
    <submittedName>
        <fullName evidence="10">Branched-chain amino acid ABC transporter permease</fullName>
    </submittedName>
</protein>
<feature type="transmembrane region" description="Helical" evidence="9">
    <location>
        <begin position="199"/>
        <end position="215"/>
    </location>
</feature>
<keyword evidence="7 9" id="KW-0472">Membrane</keyword>
<dbReference type="AlphaFoldDB" id="A0A7X3MWU5"/>
<dbReference type="GO" id="GO:0006865">
    <property type="term" value="P:amino acid transport"/>
    <property type="evidence" value="ECO:0007669"/>
    <property type="project" value="UniProtKB-KW"/>
</dbReference>
<comment type="caution">
    <text evidence="10">The sequence shown here is derived from an EMBL/GenBank/DDBJ whole genome shotgun (WGS) entry which is preliminary data.</text>
</comment>
<feature type="transmembrane region" description="Helical" evidence="9">
    <location>
        <begin position="62"/>
        <end position="89"/>
    </location>
</feature>
<evidence type="ECO:0000256" key="6">
    <source>
        <dbReference type="ARBA" id="ARBA00022989"/>
    </source>
</evidence>
<evidence type="ECO:0000256" key="9">
    <source>
        <dbReference type="SAM" id="Phobius"/>
    </source>
</evidence>
<dbReference type="EMBL" id="WURB01000043">
    <property type="protein sequence ID" value="MXQ14697.1"/>
    <property type="molecule type" value="Genomic_DNA"/>
</dbReference>
<keyword evidence="5" id="KW-0029">Amino-acid transport</keyword>
<dbReference type="InterPro" id="IPR052157">
    <property type="entry name" value="BCAA_transport_permease"/>
</dbReference>
<keyword evidence="11" id="KW-1185">Reference proteome</keyword>
<dbReference type="Proteomes" id="UP000436483">
    <property type="component" value="Unassembled WGS sequence"/>
</dbReference>
<gene>
    <name evidence="10" type="ORF">GR328_25265</name>
</gene>
<dbReference type="PANTHER" id="PTHR11795">
    <property type="entry name" value="BRANCHED-CHAIN AMINO ACID TRANSPORT SYSTEM PERMEASE PROTEIN LIVH"/>
    <property type="match status" value="1"/>
</dbReference>
<feature type="transmembrane region" description="Helical" evidence="9">
    <location>
        <begin position="141"/>
        <end position="161"/>
    </location>
</feature>
<dbReference type="OrthoDB" id="9807115at2"/>
<dbReference type="GO" id="GO:0022857">
    <property type="term" value="F:transmembrane transporter activity"/>
    <property type="evidence" value="ECO:0007669"/>
    <property type="project" value="InterPro"/>
</dbReference>
<dbReference type="PANTHER" id="PTHR11795:SF442">
    <property type="entry name" value="ABC TRANSPORTER ATP-BINDING PROTEIN"/>
    <property type="match status" value="1"/>
</dbReference>